<reference evidence="1 2" key="1">
    <citation type="submission" date="2019-03" db="EMBL/GenBank/DDBJ databases">
        <title>Flavobacterium AT-3-2 sp. nov., isolated from arctic soil.</title>
        <authorList>
            <person name="Chaudhary D.K."/>
        </authorList>
    </citation>
    <scope>NUCLEOTIDE SEQUENCE [LARGE SCALE GENOMIC DNA]</scope>
    <source>
        <strain evidence="1 2">AT-3-2</strain>
    </source>
</reference>
<organism evidence="1 2">
    <name type="scientific">Flavobacterium caseinilyticum</name>
    <dbReference type="NCBI Taxonomy" id="2541732"/>
    <lineage>
        <taxon>Bacteria</taxon>
        <taxon>Pseudomonadati</taxon>
        <taxon>Bacteroidota</taxon>
        <taxon>Flavobacteriia</taxon>
        <taxon>Flavobacteriales</taxon>
        <taxon>Flavobacteriaceae</taxon>
        <taxon>Flavobacterium</taxon>
    </lineage>
</organism>
<protein>
    <submittedName>
        <fullName evidence="1">Uncharacterized protein</fullName>
    </submittedName>
</protein>
<keyword evidence="2" id="KW-1185">Reference proteome</keyword>
<comment type="caution">
    <text evidence="1">The sequence shown here is derived from an EMBL/GenBank/DDBJ whole genome shotgun (WGS) entry which is preliminary data.</text>
</comment>
<dbReference type="OrthoDB" id="530515at2"/>
<dbReference type="RefSeq" id="WP_131909765.1">
    <property type="nucleotide sequence ID" value="NZ_SMFM01000004.1"/>
</dbReference>
<gene>
    <name evidence="1" type="ORF">E0F89_10685</name>
</gene>
<dbReference type="EMBL" id="SMFM01000004">
    <property type="protein sequence ID" value="TDD76016.1"/>
    <property type="molecule type" value="Genomic_DNA"/>
</dbReference>
<proteinExistence type="predicted"/>
<dbReference type="AlphaFoldDB" id="A0A4R5AWB6"/>
<dbReference type="Proteomes" id="UP000295278">
    <property type="component" value="Unassembled WGS sequence"/>
</dbReference>
<evidence type="ECO:0000313" key="1">
    <source>
        <dbReference type="EMBL" id="TDD76016.1"/>
    </source>
</evidence>
<evidence type="ECO:0000313" key="2">
    <source>
        <dbReference type="Proteomes" id="UP000295278"/>
    </source>
</evidence>
<name>A0A4R5AWB6_9FLAO</name>
<accession>A0A4R5AWB6</accession>
<sequence length="113" mass="13137">MVSVTSGDGSYIFEIKGWHKLWAFQNRITIPKAKIIRAYQNSDEFTIWKGLRMPGTEVPGLIAAGTFYKDGRNFWDVMNTDNAIIVELYDHYYKKLIIEVENPTEVLYQLNTK</sequence>